<dbReference type="InterPro" id="IPR002872">
    <property type="entry name" value="Proline_DH_dom"/>
</dbReference>
<dbReference type="EMBL" id="SEWF01000003">
    <property type="protein sequence ID" value="RYU97185.1"/>
    <property type="molecule type" value="Genomic_DNA"/>
</dbReference>
<dbReference type="GO" id="GO:0004657">
    <property type="term" value="F:proline dehydrogenase activity"/>
    <property type="evidence" value="ECO:0007669"/>
    <property type="project" value="InterPro"/>
</dbReference>
<evidence type="ECO:0000256" key="1">
    <source>
        <dbReference type="ARBA" id="ARBA00023002"/>
    </source>
</evidence>
<evidence type="ECO:0000259" key="2">
    <source>
        <dbReference type="Pfam" id="PF01619"/>
    </source>
</evidence>
<comment type="caution">
    <text evidence="3">The sequence shown here is derived from an EMBL/GenBank/DDBJ whole genome shotgun (WGS) entry which is preliminary data.</text>
</comment>
<proteinExistence type="predicted"/>
<dbReference type="GO" id="GO:0010133">
    <property type="term" value="P:L-proline catabolic process to L-glutamate"/>
    <property type="evidence" value="ECO:0007669"/>
    <property type="project" value="TreeGrafter"/>
</dbReference>
<organism evidence="3 4">
    <name type="scientific">Emticicia agri</name>
    <dbReference type="NCBI Taxonomy" id="2492393"/>
    <lineage>
        <taxon>Bacteria</taxon>
        <taxon>Pseudomonadati</taxon>
        <taxon>Bacteroidota</taxon>
        <taxon>Cytophagia</taxon>
        <taxon>Cytophagales</taxon>
        <taxon>Leadbetterellaceae</taxon>
        <taxon>Emticicia</taxon>
    </lineage>
</organism>
<dbReference type="GO" id="GO:0071949">
    <property type="term" value="F:FAD binding"/>
    <property type="evidence" value="ECO:0007669"/>
    <property type="project" value="TreeGrafter"/>
</dbReference>
<evidence type="ECO:0000313" key="3">
    <source>
        <dbReference type="EMBL" id="RYU97185.1"/>
    </source>
</evidence>
<protein>
    <submittedName>
        <fullName evidence="3">Proline dehydrogenase</fullName>
    </submittedName>
</protein>
<dbReference type="Gene3D" id="3.20.20.220">
    <property type="match status" value="1"/>
</dbReference>
<dbReference type="InterPro" id="IPR015659">
    <property type="entry name" value="Proline_oxidase"/>
</dbReference>
<keyword evidence="1" id="KW-0560">Oxidoreductase</keyword>
<dbReference type="PANTHER" id="PTHR13914">
    <property type="entry name" value="PROLINE OXIDASE"/>
    <property type="match status" value="1"/>
</dbReference>
<feature type="domain" description="Proline dehydrogenase" evidence="2">
    <location>
        <begin position="81"/>
        <end position="383"/>
    </location>
</feature>
<evidence type="ECO:0000313" key="4">
    <source>
        <dbReference type="Proteomes" id="UP000293162"/>
    </source>
</evidence>
<accession>A0A4Q5M4P6</accession>
<reference evidence="3 4" key="1">
    <citation type="submission" date="2019-02" db="EMBL/GenBank/DDBJ databases">
        <title>Bacterial novel species Emticicia sp. 17J42-9 isolated from soil.</title>
        <authorList>
            <person name="Jung H.-Y."/>
        </authorList>
    </citation>
    <scope>NUCLEOTIDE SEQUENCE [LARGE SCALE GENOMIC DNA]</scope>
    <source>
        <strain evidence="3 4">17J42-9</strain>
    </source>
</reference>
<sequence length="399" mass="45558">MKTAIQNRSLNFDDTSIAFAHQSNSKLRKTYLIFALMNQNWVVKIGTFFIKLAIKLGLPIKLLIKNTIFAQFCGGESIATCQKTIESLSKSKVGTILDYSVEGEDNEKDFEATTDEILKTIDKAATQRKDIPFTVFKVSGIGSVDLLEKVQEHPADLTDEEKIAFKRVQNRVDKLCAHAAAADVRIFLDAEESWIQDVIDDLSYEMMKKYNINGKTIVYNTFQLYRWESLQHLTDACEVARKENYKVGAKLVRGAYIEKERRRAAELEYKDPIHATKHETDIDFNKSIHFSIDNLDVLSICLGTHNEESCLLCAELMKEKKIKISDERIWFAQLLGMSDNISYNLADAGYNVAKYVPYGPVEAVMPYLFRRAEENTSIAGQSSREFLLIKKEKERRRAS</sequence>
<dbReference type="Proteomes" id="UP000293162">
    <property type="component" value="Unassembled WGS sequence"/>
</dbReference>
<dbReference type="PANTHER" id="PTHR13914:SF0">
    <property type="entry name" value="PROLINE DEHYDROGENASE 1, MITOCHONDRIAL"/>
    <property type="match status" value="1"/>
</dbReference>
<dbReference type="Pfam" id="PF01619">
    <property type="entry name" value="Pro_dh"/>
    <property type="match status" value="1"/>
</dbReference>
<keyword evidence="4" id="KW-1185">Reference proteome</keyword>
<gene>
    <name evidence="3" type="ORF">EWM59_02515</name>
</gene>
<dbReference type="AlphaFoldDB" id="A0A4Q5M4P6"/>
<dbReference type="SUPFAM" id="SSF51730">
    <property type="entry name" value="FAD-linked oxidoreductase"/>
    <property type="match status" value="1"/>
</dbReference>
<dbReference type="OrthoDB" id="1401444at2"/>
<dbReference type="RefSeq" id="WP_130019380.1">
    <property type="nucleotide sequence ID" value="NZ_SEWF01000003.1"/>
</dbReference>
<dbReference type="InterPro" id="IPR029041">
    <property type="entry name" value="FAD-linked_oxidoreductase-like"/>
</dbReference>
<name>A0A4Q5M4P6_9BACT</name>